<accession>A0ABD2BIV6</accession>
<comment type="caution">
    <text evidence="1">The sequence shown here is derived from an EMBL/GenBank/DDBJ whole genome shotgun (WGS) entry which is preliminary data.</text>
</comment>
<evidence type="ECO:0000313" key="1">
    <source>
        <dbReference type="EMBL" id="KAL2732691.1"/>
    </source>
</evidence>
<dbReference type="EMBL" id="JAYRBN010000075">
    <property type="protein sequence ID" value="KAL2732691.1"/>
    <property type="molecule type" value="Genomic_DNA"/>
</dbReference>
<sequence>MEAQELKDRASDGCGDVGKYADDFRTFDRLCQFPTIPKYPASPSLIKSVAMVLHEMVIFYEANLDRGSSASLCPPLLTHTYRRLRCIIPHSKQHIAYPP</sequence>
<reference evidence="1 2" key="1">
    <citation type="journal article" date="2024" name="Ann. Entomol. Soc. Am.">
        <title>Genomic analyses of the southern and eastern yellowjacket wasps (Hymenoptera: Vespidae) reveal evolutionary signatures of social life.</title>
        <authorList>
            <person name="Catto M.A."/>
            <person name="Caine P.B."/>
            <person name="Orr S.E."/>
            <person name="Hunt B.G."/>
            <person name="Goodisman M.A.D."/>
        </authorList>
    </citation>
    <scope>NUCLEOTIDE SEQUENCE [LARGE SCALE GENOMIC DNA]</scope>
    <source>
        <strain evidence="1">232</strain>
        <tissue evidence="1">Head and thorax</tissue>
    </source>
</reference>
<name>A0ABD2BIV6_VESMC</name>
<keyword evidence="2" id="KW-1185">Reference proteome</keyword>
<protein>
    <submittedName>
        <fullName evidence="1">Uncharacterized protein</fullName>
    </submittedName>
</protein>
<gene>
    <name evidence="1" type="ORF">V1477_014932</name>
</gene>
<evidence type="ECO:0000313" key="2">
    <source>
        <dbReference type="Proteomes" id="UP001607303"/>
    </source>
</evidence>
<organism evidence="1 2">
    <name type="scientific">Vespula maculifrons</name>
    <name type="common">Eastern yellow jacket</name>
    <name type="synonym">Wasp</name>
    <dbReference type="NCBI Taxonomy" id="7453"/>
    <lineage>
        <taxon>Eukaryota</taxon>
        <taxon>Metazoa</taxon>
        <taxon>Ecdysozoa</taxon>
        <taxon>Arthropoda</taxon>
        <taxon>Hexapoda</taxon>
        <taxon>Insecta</taxon>
        <taxon>Pterygota</taxon>
        <taxon>Neoptera</taxon>
        <taxon>Endopterygota</taxon>
        <taxon>Hymenoptera</taxon>
        <taxon>Apocrita</taxon>
        <taxon>Aculeata</taxon>
        <taxon>Vespoidea</taxon>
        <taxon>Vespidae</taxon>
        <taxon>Vespinae</taxon>
        <taxon>Vespula</taxon>
    </lineage>
</organism>
<dbReference type="AlphaFoldDB" id="A0ABD2BIV6"/>
<proteinExistence type="predicted"/>
<dbReference type="Proteomes" id="UP001607303">
    <property type="component" value="Unassembled WGS sequence"/>
</dbReference>